<organism evidence="2 3">
    <name type="scientific">Pseudoalteromonas amylolytica</name>
    <dbReference type="NCBI Taxonomy" id="1859457"/>
    <lineage>
        <taxon>Bacteria</taxon>
        <taxon>Pseudomonadati</taxon>
        <taxon>Pseudomonadota</taxon>
        <taxon>Gammaproteobacteria</taxon>
        <taxon>Alteromonadales</taxon>
        <taxon>Pseudoalteromonadaceae</taxon>
        <taxon>Pseudoalteromonas</taxon>
    </lineage>
</organism>
<evidence type="ECO:0000256" key="1">
    <source>
        <dbReference type="SAM" id="Phobius"/>
    </source>
</evidence>
<keyword evidence="1" id="KW-1133">Transmembrane helix</keyword>
<dbReference type="Proteomes" id="UP000179786">
    <property type="component" value="Unassembled WGS sequence"/>
</dbReference>
<keyword evidence="1" id="KW-0812">Transmembrane</keyword>
<evidence type="ECO:0000313" key="3">
    <source>
        <dbReference type="Proteomes" id="UP000179786"/>
    </source>
</evidence>
<dbReference type="EMBL" id="MKJU01000030">
    <property type="protein sequence ID" value="OHU88785.1"/>
    <property type="molecule type" value="Genomic_DNA"/>
</dbReference>
<dbReference type="AlphaFoldDB" id="A0A1S1MRD3"/>
<feature type="transmembrane region" description="Helical" evidence="1">
    <location>
        <begin position="48"/>
        <end position="67"/>
    </location>
</feature>
<dbReference type="STRING" id="1859457.BET10_18365"/>
<dbReference type="OrthoDB" id="287782at2"/>
<name>A0A1S1MRD3_9GAMM</name>
<gene>
    <name evidence="2" type="ORF">BET10_18365</name>
</gene>
<dbReference type="RefSeq" id="WP_070986697.1">
    <property type="nucleotide sequence ID" value="NZ_MKJU01000030.1"/>
</dbReference>
<comment type="caution">
    <text evidence="2">The sequence shown here is derived from an EMBL/GenBank/DDBJ whole genome shotgun (WGS) entry which is preliminary data.</text>
</comment>
<sequence length="132" mass="14850">MSQRMSVTIALLLGVLAVANGTFMILAPEPWYWLVPGVPDRGPFNQHLVRDIGINYLLIGIAFVLGCTFERFRLALWFYPAAWLLGHGIFHIWEVLVGLCSPVFLAIDFLGVTLPALLSVYLTYVSYTLHRL</sequence>
<feature type="transmembrane region" description="Helical" evidence="1">
    <location>
        <begin position="74"/>
        <end position="93"/>
    </location>
</feature>
<reference evidence="2 3" key="1">
    <citation type="submission" date="2016-09" db="EMBL/GenBank/DDBJ databases">
        <title>Pseudoalteromonas amylolytica sp. nov., isolated from the surface seawater.</title>
        <authorList>
            <person name="Wu Y.-H."/>
            <person name="Cheng H."/>
            <person name="Jin X.-B."/>
            <person name="Wang C.-S."/>
            <person name="Xu X.-W."/>
        </authorList>
    </citation>
    <scope>NUCLEOTIDE SEQUENCE [LARGE SCALE GENOMIC DNA]</scope>
    <source>
        <strain evidence="2 3">JW1</strain>
    </source>
</reference>
<protein>
    <submittedName>
        <fullName evidence="2">Uncharacterized protein</fullName>
    </submittedName>
</protein>
<proteinExistence type="predicted"/>
<feature type="transmembrane region" description="Helical" evidence="1">
    <location>
        <begin position="105"/>
        <end position="127"/>
    </location>
</feature>
<keyword evidence="1" id="KW-0472">Membrane</keyword>
<keyword evidence="3" id="KW-1185">Reference proteome</keyword>
<accession>A0A1S1MRD3</accession>
<evidence type="ECO:0000313" key="2">
    <source>
        <dbReference type="EMBL" id="OHU88785.1"/>
    </source>
</evidence>